<sequence length="59" mass="6428">MALILPYPFYVDGFTALFFVCFPDVLIELAQLLDASAGGCFEKGGIVHDEGYAAVARRK</sequence>
<accession>A0ABQ6FT31</accession>
<name>A0ABQ6FT31_9CHLR</name>
<dbReference type="EMBL" id="BSRI01000001">
    <property type="protein sequence ID" value="GLV55616.1"/>
    <property type="molecule type" value="Genomic_DNA"/>
</dbReference>
<keyword evidence="2" id="KW-1185">Reference proteome</keyword>
<gene>
    <name evidence="1" type="ORF">KDH_24600</name>
</gene>
<reference evidence="1 2" key="1">
    <citation type="submission" date="2023-02" db="EMBL/GenBank/DDBJ databases">
        <title>Dictyobacter halimunensis sp. nov., a new member of the class Ktedonobacteria from forest soil in a geothermal area.</title>
        <authorList>
            <person name="Rachmania M.K."/>
            <person name="Ningsih F."/>
            <person name="Sakai Y."/>
            <person name="Yabe S."/>
            <person name="Yokota A."/>
            <person name="Sjamsuridzal W."/>
        </authorList>
    </citation>
    <scope>NUCLEOTIDE SEQUENCE [LARGE SCALE GENOMIC DNA]</scope>
    <source>
        <strain evidence="1 2">S3.2.2.5</strain>
    </source>
</reference>
<proteinExistence type="predicted"/>
<evidence type="ECO:0000313" key="2">
    <source>
        <dbReference type="Proteomes" id="UP001344906"/>
    </source>
</evidence>
<organism evidence="1 2">
    <name type="scientific">Dictyobacter halimunensis</name>
    <dbReference type="NCBI Taxonomy" id="3026934"/>
    <lineage>
        <taxon>Bacteria</taxon>
        <taxon>Bacillati</taxon>
        <taxon>Chloroflexota</taxon>
        <taxon>Ktedonobacteria</taxon>
        <taxon>Ktedonobacterales</taxon>
        <taxon>Dictyobacteraceae</taxon>
        <taxon>Dictyobacter</taxon>
    </lineage>
</organism>
<dbReference type="Proteomes" id="UP001344906">
    <property type="component" value="Unassembled WGS sequence"/>
</dbReference>
<protein>
    <submittedName>
        <fullName evidence="1">Uncharacterized protein</fullName>
    </submittedName>
</protein>
<evidence type="ECO:0000313" key="1">
    <source>
        <dbReference type="EMBL" id="GLV55616.1"/>
    </source>
</evidence>
<comment type="caution">
    <text evidence="1">The sequence shown here is derived from an EMBL/GenBank/DDBJ whole genome shotgun (WGS) entry which is preliminary data.</text>
</comment>